<protein>
    <submittedName>
        <fullName evidence="2">Glycosyl transferase family 2</fullName>
    </submittedName>
</protein>
<evidence type="ECO:0000259" key="1">
    <source>
        <dbReference type="Pfam" id="PF00535"/>
    </source>
</evidence>
<dbReference type="InterPro" id="IPR029044">
    <property type="entry name" value="Nucleotide-diphossugar_trans"/>
</dbReference>
<sequence>MVSAAVRAPLSAVIITKNAARQLPECLESLAFCDEILVVDSGSDDGTVALARARGARVIEAGWRGFGPQKQYAVAQAAHDWVLCVDADERVSPELRAAIERARAASSRSAYRFPRRNRFLGRYLRHGEGYPDWSLRLFDRRRARWSDDAVHEKVVTDVVIGTLTGDLLHDSAETLDAYLAKQNRYTTLAAQQAFDAGRRAHVAQLLLSPLARFVKFYFLRLGLLDGVPGLIHILIGCGNSFAKYAKMLDLKNR</sequence>
<dbReference type="InterPro" id="IPR001173">
    <property type="entry name" value="Glyco_trans_2-like"/>
</dbReference>
<comment type="caution">
    <text evidence="2">The sequence shown here is derived from an EMBL/GenBank/DDBJ whole genome shotgun (WGS) entry which is preliminary data.</text>
</comment>
<organism evidence="2">
    <name type="scientific">mine drainage metagenome</name>
    <dbReference type="NCBI Taxonomy" id="410659"/>
    <lineage>
        <taxon>unclassified sequences</taxon>
        <taxon>metagenomes</taxon>
        <taxon>ecological metagenomes</taxon>
    </lineage>
</organism>
<feature type="domain" description="Glycosyltransferase 2-like" evidence="1">
    <location>
        <begin position="11"/>
        <end position="148"/>
    </location>
</feature>
<proteinExistence type="predicted"/>
<accession>A0A1J5SE94</accession>
<dbReference type="AlphaFoldDB" id="A0A1J5SE94"/>
<dbReference type="SUPFAM" id="SSF53448">
    <property type="entry name" value="Nucleotide-diphospho-sugar transferases"/>
    <property type="match status" value="1"/>
</dbReference>
<dbReference type="PANTHER" id="PTHR43630:SF2">
    <property type="entry name" value="GLYCOSYLTRANSFERASE"/>
    <property type="match status" value="1"/>
</dbReference>
<reference evidence="2" key="1">
    <citation type="submission" date="2016-10" db="EMBL/GenBank/DDBJ databases">
        <title>Sequence of Gallionella enrichment culture.</title>
        <authorList>
            <person name="Poehlein A."/>
            <person name="Muehling M."/>
            <person name="Daniel R."/>
        </authorList>
    </citation>
    <scope>NUCLEOTIDE SEQUENCE</scope>
</reference>
<dbReference type="GO" id="GO:0016740">
    <property type="term" value="F:transferase activity"/>
    <property type="evidence" value="ECO:0007669"/>
    <property type="project" value="UniProtKB-KW"/>
</dbReference>
<name>A0A1J5SE94_9ZZZZ</name>
<gene>
    <name evidence="2" type="ORF">GALL_109750</name>
</gene>
<keyword evidence="2" id="KW-0808">Transferase</keyword>
<dbReference type="CDD" id="cd02511">
    <property type="entry name" value="Beta4Glucosyltransferase"/>
    <property type="match status" value="1"/>
</dbReference>
<evidence type="ECO:0000313" key="2">
    <source>
        <dbReference type="EMBL" id="OIR06727.1"/>
    </source>
</evidence>
<dbReference type="PANTHER" id="PTHR43630">
    <property type="entry name" value="POLY-BETA-1,6-N-ACETYL-D-GLUCOSAMINE SYNTHASE"/>
    <property type="match status" value="1"/>
</dbReference>
<dbReference type="Pfam" id="PF00535">
    <property type="entry name" value="Glycos_transf_2"/>
    <property type="match status" value="1"/>
</dbReference>
<dbReference type="Gene3D" id="3.90.550.10">
    <property type="entry name" value="Spore Coat Polysaccharide Biosynthesis Protein SpsA, Chain A"/>
    <property type="match status" value="1"/>
</dbReference>
<dbReference type="EMBL" id="MLJW01000041">
    <property type="protein sequence ID" value="OIR06727.1"/>
    <property type="molecule type" value="Genomic_DNA"/>
</dbReference>